<name>A0ABS1C7J5_9BACT</name>
<keyword evidence="1" id="KW-0479">Metal-binding</keyword>
<dbReference type="SFLD" id="SFLDS00001">
    <property type="entry name" value="Enolase"/>
    <property type="match status" value="1"/>
</dbReference>
<dbReference type="Pfam" id="PF13378">
    <property type="entry name" value="MR_MLE_C"/>
    <property type="match status" value="1"/>
</dbReference>
<dbReference type="InterPro" id="IPR018110">
    <property type="entry name" value="Mandel_Rmase/mucon_lact_enz_CS"/>
</dbReference>
<sequence>MAFQLLFSRHNLQFKFDARTSRGSLTSHTAYYMKLSETKNPEITGWGEAAPLEGLSVDFRPDFEAKVEAFCQTFNAQKHSVFSDAESWIREQELQELPALKFALETALFDYKNGGRKIIFDTDFTRDEAGIPINGLVWMGDEKFMQQQINQKLEQGYTCLKLKIGGLDFETELKMLASVREMASPEKLQIRLDANGAFSPKEALEKLGRLSEFSIHSLEQPIKPNQYAAMQKICAESPVPIALDEELIGVMEPAAQEKMLDQIRPQFIILKPTLVGGLEASKKWIDLAEKRNIGWWITSALESNIGLNAIAQFTSTFSDLIPQGLGTGQLYHNNIASPLLIEKGYLFYRKNLGWQTEISD</sequence>
<dbReference type="PANTHER" id="PTHR48073">
    <property type="entry name" value="O-SUCCINYLBENZOATE SYNTHASE-RELATED"/>
    <property type="match status" value="1"/>
</dbReference>
<dbReference type="PANTHER" id="PTHR48073:SF2">
    <property type="entry name" value="O-SUCCINYLBENZOATE SYNTHASE"/>
    <property type="match status" value="1"/>
</dbReference>
<comment type="caution">
    <text evidence="3">The sequence shown here is derived from an EMBL/GenBank/DDBJ whole genome shotgun (WGS) entry which is preliminary data.</text>
</comment>
<dbReference type="SUPFAM" id="SSF51604">
    <property type="entry name" value="Enolase C-terminal domain-like"/>
    <property type="match status" value="1"/>
</dbReference>
<keyword evidence="4" id="KW-1185">Reference proteome</keyword>
<evidence type="ECO:0000313" key="3">
    <source>
        <dbReference type="EMBL" id="MBK0404673.1"/>
    </source>
</evidence>
<dbReference type="EMBL" id="JAEHFX010000011">
    <property type="protein sequence ID" value="MBK0404673.1"/>
    <property type="molecule type" value="Genomic_DNA"/>
</dbReference>
<organism evidence="3 4">
    <name type="scientific">Adhaeribacter terrigena</name>
    <dbReference type="NCBI Taxonomy" id="2793070"/>
    <lineage>
        <taxon>Bacteria</taxon>
        <taxon>Pseudomonadati</taxon>
        <taxon>Bacteroidota</taxon>
        <taxon>Cytophagia</taxon>
        <taxon>Cytophagales</taxon>
        <taxon>Hymenobacteraceae</taxon>
        <taxon>Adhaeribacter</taxon>
    </lineage>
</organism>
<dbReference type="SFLD" id="SFLDF00009">
    <property type="entry name" value="o-succinylbenzoate_synthase"/>
    <property type="match status" value="1"/>
</dbReference>
<dbReference type="RefSeq" id="WP_200507542.1">
    <property type="nucleotide sequence ID" value="NZ_JAEHFX010000011.1"/>
</dbReference>
<protein>
    <submittedName>
        <fullName evidence="3">O-succinylbenzoate synthase</fullName>
    </submittedName>
</protein>
<dbReference type="SUPFAM" id="SSF54826">
    <property type="entry name" value="Enolase N-terminal domain-like"/>
    <property type="match status" value="1"/>
</dbReference>
<dbReference type="CDD" id="cd03320">
    <property type="entry name" value="OSBS"/>
    <property type="match status" value="1"/>
</dbReference>
<reference evidence="3 4" key="1">
    <citation type="submission" date="2020-12" db="EMBL/GenBank/DDBJ databases">
        <title>Bacterial novel species Adhaeribacter sp. BT258 isolated from soil.</title>
        <authorList>
            <person name="Jung H.-Y."/>
        </authorList>
    </citation>
    <scope>NUCLEOTIDE SEQUENCE [LARGE SCALE GENOMIC DNA]</scope>
    <source>
        <strain evidence="3 4">BT258</strain>
    </source>
</reference>
<dbReference type="Gene3D" id="3.30.390.10">
    <property type="entry name" value="Enolase-like, N-terminal domain"/>
    <property type="match status" value="1"/>
</dbReference>
<dbReference type="SFLD" id="SFLDG00180">
    <property type="entry name" value="muconate_cycloisomerase"/>
    <property type="match status" value="1"/>
</dbReference>
<evidence type="ECO:0000259" key="2">
    <source>
        <dbReference type="SMART" id="SM00922"/>
    </source>
</evidence>
<proteinExistence type="predicted"/>
<dbReference type="InterPro" id="IPR029017">
    <property type="entry name" value="Enolase-like_N"/>
</dbReference>
<evidence type="ECO:0000256" key="1">
    <source>
        <dbReference type="ARBA" id="ARBA00022723"/>
    </source>
</evidence>
<dbReference type="PROSITE" id="PS00909">
    <property type="entry name" value="MR_MLE_2"/>
    <property type="match status" value="1"/>
</dbReference>
<dbReference type="Gene3D" id="3.20.20.120">
    <property type="entry name" value="Enolase-like C-terminal domain"/>
    <property type="match status" value="1"/>
</dbReference>
<evidence type="ECO:0000313" key="4">
    <source>
        <dbReference type="Proteomes" id="UP000644147"/>
    </source>
</evidence>
<dbReference type="Proteomes" id="UP000644147">
    <property type="component" value="Unassembled WGS sequence"/>
</dbReference>
<dbReference type="InterPro" id="IPR036849">
    <property type="entry name" value="Enolase-like_C_sf"/>
</dbReference>
<feature type="domain" description="Mandelate racemase/muconate lactonizing enzyme C-terminal" evidence="2">
    <location>
        <begin position="142"/>
        <end position="240"/>
    </location>
</feature>
<gene>
    <name evidence="3" type="ORF">I5M27_16890</name>
</gene>
<accession>A0ABS1C7J5</accession>
<dbReference type="InterPro" id="IPR029065">
    <property type="entry name" value="Enolase_C-like"/>
</dbReference>
<dbReference type="SMART" id="SM00922">
    <property type="entry name" value="MR_MLE"/>
    <property type="match status" value="1"/>
</dbReference>
<dbReference type="InterPro" id="IPR013342">
    <property type="entry name" value="Mandelate_racemase_C"/>
</dbReference>